<dbReference type="EMBL" id="DF836358">
    <property type="protein sequence ID" value="GAN04628.1"/>
    <property type="molecule type" value="Genomic_DNA"/>
</dbReference>
<dbReference type="AlphaFoldDB" id="A0A0C9MRF6"/>
<dbReference type="Proteomes" id="UP000053815">
    <property type="component" value="Unassembled WGS sequence"/>
</dbReference>
<organism evidence="1">
    <name type="scientific">Mucor ambiguus</name>
    <dbReference type="NCBI Taxonomy" id="91626"/>
    <lineage>
        <taxon>Eukaryota</taxon>
        <taxon>Fungi</taxon>
        <taxon>Fungi incertae sedis</taxon>
        <taxon>Mucoromycota</taxon>
        <taxon>Mucoromycotina</taxon>
        <taxon>Mucoromycetes</taxon>
        <taxon>Mucorales</taxon>
        <taxon>Mucorineae</taxon>
        <taxon>Mucoraceae</taxon>
        <taxon>Mucor</taxon>
    </lineage>
</organism>
<evidence type="ECO:0000313" key="1">
    <source>
        <dbReference type="EMBL" id="GAN04628.1"/>
    </source>
</evidence>
<name>A0A0C9MRF6_9FUNG</name>
<protein>
    <submittedName>
        <fullName evidence="1">Uncharacterized protein</fullName>
    </submittedName>
</protein>
<accession>A0A0C9MRF6</accession>
<proteinExistence type="predicted"/>
<sequence>MVAIETTIKVIGHANILLDIATNDSFKDKNEGDTVDSNANDNSTANAVEATTVIISGHAEQEATDDIALPPTAKYRHNRTNHWNCARNPSNLNNVHIARNPDFPEVARHSIGAMGAVGSTCGTSTRRSIASPIKTVPIYHRESTDKEQRNRQRVKQGIRSYNSALSSTSMNVDLDKRYANEKHGAYAFRIHASAHHLMSPELIPNPNNAI</sequence>
<evidence type="ECO:0000313" key="2">
    <source>
        <dbReference type="Proteomes" id="UP000053815"/>
    </source>
</evidence>
<reference evidence="1" key="1">
    <citation type="submission" date="2014-09" db="EMBL/GenBank/DDBJ databases">
        <title>Draft genome sequence of an oleaginous Mucoromycotina fungus Mucor ambiguus NBRC6742.</title>
        <authorList>
            <person name="Takeda I."/>
            <person name="Yamane N."/>
            <person name="Morita T."/>
            <person name="Tamano K."/>
            <person name="Machida M."/>
            <person name="Baker S."/>
            <person name="Koike H."/>
        </authorList>
    </citation>
    <scope>NUCLEOTIDE SEQUENCE</scope>
    <source>
        <strain evidence="1">NBRC 6742</strain>
    </source>
</reference>
<gene>
    <name evidence="1" type="ORF">MAM1_0069d04089</name>
</gene>
<keyword evidence="2" id="KW-1185">Reference proteome</keyword>
<dbReference type="OrthoDB" id="10495016at2759"/>